<dbReference type="EMBL" id="CM017706">
    <property type="protein sequence ID" value="TYG64205.1"/>
    <property type="molecule type" value="Genomic_DNA"/>
</dbReference>
<reference evidence="1 2" key="1">
    <citation type="submission" date="2019-06" db="EMBL/GenBank/DDBJ databases">
        <title>WGS assembly of Gossypium darwinii.</title>
        <authorList>
            <person name="Chen Z.J."/>
            <person name="Sreedasyam A."/>
            <person name="Ando A."/>
            <person name="Song Q."/>
            <person name="De L."/>
            <person name="Hulse-Kemp A."/>
            <person name="Ding M."/>
            <person name="Ye W."/>
            <person name="Kirkbride R."/>
            <person name="Jenkins J."/>
            <person name="Plott C."/>
            <person name="Lovell J."/>
            <person name="Lin Y.-M."/>
            <person name="Vaughn R."/>
            <person name="Liu B."/>
            <person name="Li W."/>
            <person name="Simpson S."/>
            <person name="Scheffler B."/>
            <person name="Saski C."/>
            <person name="Grover C."/>
            <person name="Hu G."/>
            <person name="Conover J."/>
            <person name="Carlson J."/>
            <person name="Shu S."/>
            <person name="Boston L."/>
            <person name="Williams M."/>
            <person name="Peterson D."/>
            <person name="Mcgee K."/>
            <person name="Jones D."/>
            <person name="Wendel J."/>
            <person name="Stelly D."/>
            <person name="Grimwood J."/>
            <person name="Schmutz J."/>
        </authorList>
    </citation>
    <scope>NUCLEOTIDE SEQUENCE [LARGE SCALE GENOMIC DNA]</scope>
    <source>
        <strain evidence="1">1808015.09</strain>
    </source>
</reference>
<evidence type="ECO:0000313" key="2">
    <source>
        <dbReference type="Proteomes" id="UP000323506"/>
    </source>
</evidence>
<evidence type="ECO:0000313" key="1">
    <source>
        <dbReference type="EMBL" id="TYG64205.1"/>
    </source>
</evidence>
<accession>A0A5D2C788</accession>
<dbReference type="AlphaFoldDB" id="A0A5D2C788"/>
<proteinExistence type="predicted"/>
<name>A0A5D2C788_GOSDA</name>
<organism evidence="1 2">
    <name type="scientific">Gossypium darwinii</name>
    <name type="common">Darwin's cotton</name>
    <name type="synonym">Gossypium barbadense var. darwinii</name>
    <dbReference type="NCBI Taxonomy" id="34276"/>
    <lineage>
        <taxon>Eukaryota</taxon>
        <taxon>Viridiplantae</taxon>
        <taxon>Streptophyta</taxon>
        <taxon>Embryophyta</taxon>
        <taxon>Tracheophyta</taxon>
        <taxon>Spermatophyta</taxon>
        <taxon>Magnoliopsida</taxon>
        <taxon>eudicotyledons</taxon>
        <taxon>Gunneridae</taxon>
        <taxon>Pentapetalae</taxon>
        <taxon>rosids</taxon>
        <taxon>malvids</taxon>
        <taxon>Malvales</taxon>
        <taxon>Malvaceae</taxon>
        <taxon>Malvoideae</taxon>
        <taxon>Gossypium</taxon>
    </lineage>
</organism>
<gene>
    <name evidence="1" type="ORF">ES288_D06G089500v1</name>
</gene>
<keyword evidence="2" id="KW-1185">Reference proteome</keyword>
<dbReference type="Proteomes" id="UP000323506">
    <property type="component" value="Chromosome D06"/>
</dbReference>
<sequence>MPKVKVFSIFFYSEEPRRFCSDSPLVDLKVPPSSREWRCNIFMKGQLCCNESRKSHRKIWPFSPFIDFVQTSHWFPHKLEPATETPALFICPLVENPGHRWKTWILSSPS</sequence>
<protein>
    <submittedName>
        <fullName evidence="1">Uncharacterized protein</fullName>
    </submittedName>
</protein>